<dbReference type="InterPro" id="IPR036045">
    <property type="entry name" value="Sec1-like_sf"/>
</dbReference>
<dbReference type="InterPro" id="IPR043154">
    <property type="entry name" value="Sec-1-like_dom1"/>
</dbReference>
<dbReference type="Gene3D" id="1.25.40.60">
    <property type="match status" value="1"/>
</dbReference>
<protein>
    <submittedName>
        <fullName evidence="3">Sec1-like protein</fullName>
    </submittedName>
</protein>
<organism evidence="3 4">
    <name type="scientific">Mucor circinelloides f. lusitanicus</name>
    <name type="common">Mucor racemosus var. lusitanicus</name>
    <dbReference type="NCBI Taxonomy" id="29924"/>
    <lineage>
        <taxon>Eukaryota</taxon>
        <taxon>Fungi</taxon>
        <taxon>Fungi incertae sedis</taxon>
        <taxon>Mucoromycota</taxon>
        <taxon>Mucoromycotina</taxon>
        <taxon>Mucoromycetes</taxon>
        <taxon>Mucorales</taxon>
        <taxon>Mucorineae</taxon>
        <taxon>Mucoraceae</taxon>
        <taxon>Mucor</taxon>
    </lineage>
</organism>
<feature type="region of interest" description="Disordered" evidence="2">
    <location>
        <begin position="645"/>
        <end position="692"/>
    </location>
</feature>
<dbReference type="EMBL" id="JAAECE010000008">
    <property type="protein sequence ID" value="KAF1798308.1"/>
    <property type="molecule type" value="Genomic_DNA"/>
</dbReference>
<dbReference type="InterPro" id="IPR001619">
    <property type="entry name" value="Sec1-like"/>
</dbReference>
<dbReference type="InterPro" id="IPR043127">
    <property type="entry name" value="Sec-1-like_dom3a"/>
</dbReference>
<feature type="compositionally biased region" description="Low complexity" evidence="2">
    <location>
        <begin position="670"/>
        <end position="683"/>
    </location>
</feature>
<dbReference type="PIRSF" id="PIRSF005715">
    <property type="entry name" value="VPS45_Sec1"/>
    <property type="match status" value="1"/>
</dbReference>
<dbReference type="AlphaFoldDB" id="A0A8H4B9T1"/>
<evidence type="ECO:0000313" key="3">
    <source>
        <dbReference type="EMBL" id="KAF1798308.1"/>
    </source>
</evidence>
<evidence type="ECO:0000313" key="4">
    <source>
        <dbReference type="Proteomes" id="UP000469890"/>
    </source>
</evidence>
<accession>A0A8H4B9T1</accession>
<feature type="compositionally biased region" description="Polar residues" evidence="2">
    <location>
        <begin position="653"/>
        <end position="664"/>
    </location>
</feature>
<dbReference type="Gene3D" id="3.90.830.10">
    <property type="entry name" value="Syntaxin Binding Protein 1, Chain A, domain 2"/>
    <property type="match status" value="1"/>
</dbReference>
<comment type="similarity">
    <text evidence="1">Belongs to the STXBP/unc-18/SEC1 family.</text>
</comment>
<dbReference type="Proteomes" id="UP000469890">
    <property type="component" value="Unassembled WGS sequence"/>
</dbReference>
<reference evidence="3 4" key="1">
    <citation type="submission" date="2019-09" db="EMBL/GenBank/DDBJ databases">
        <authorList>
            <consortium name="DOE Joint Genome Institute"/>
            <person name="Mondo S.J."/>
            <person name="Navarro-Mendoza M.I."/>
            <person name="Perez-Arques C."/>
            <person name="Panchal S."/>
            <person name="Nicolas F.E."/>
            <person name="Ganguly P."/>
            <person name="Pangilinan J."/>
            <person name="Grigoriev I."/>
            <person name="Heitman J."/>
            <person name="Sanya K."/>
            <person name="Garre V."/>
        </authorList>
    </citation>
    <scope>NUCLEOTIDE SEQUENCE [LARGE SCALE GENOMIC DNA]</scope>
    <source>
        <strain evidence="3 4">MU402</strain>
    </source>
</reference>
<evidence type="ECO:0000256" key="1">
    <source>
        <dbReference type="ARBA" id="ARBA00009884"/>
    </source>
</evidence>
<sequence length="692" mass="78325">MIGIDEILKKRFLELIKTVNPTGRWKLVVVDSLSSKILNSACKMYDILEENVRYIEWFRSGTLVENIEKPRQPYPSYEAIYILTPCIESCSRLVDDFSRKEGKMYAAAHVHFINALENNTFNEFTRLLNAANAANDIRSLKEMYVDFLVRENCVYTLDDQRKFLGLFGGYDTSPGQIEPQLDDIAKQLLCVCVTIGENPLIRYHRPLDIKETINRRIPEHLAKLVQSELDNFCATNPEFPPPRDPPLPSGTLIILDRTIDPISPFLHEFTYQAMIADLLEVEEIPAGLKYEYKYTQEDGTTQDQEVTLVEQDPVYTNIRHMHIANTTEKLISDFNAFINENKISGTGGPATAVSLNDMKNMISNLPQFQEMKTRFSAHMNIASECMQEFKNQNLEEIGLLEQDMACGETPEGEKPKNLVESLTPILDDPLTSQMVKTRLILLWIATSDTVDPEDLETLLAVARLEQEYKDAIENIKLLGVQLSKSANRQGKKMKKSWKKKVNPQQEVPFDLSRYVPVVKRIMEGHIDGSIDQSLFPNNIRNVKQHLTRKDTTEAVKEVPKLRVYKTQWHKKSTGANAAVKPPSGPPIIIFIVGGMTYSEIRSAYEIAETFDREVYIGSTHIITPDKFVEDIGKLDKRLPAQTSVVPPYKGSIHKSNVNAGNVNKTLPPRTTSSTTNASSSSTSKGHKILGKW</sequence>
<gene>
    <name evidence="3" type="ORF">FB192DRAFT_1398710</name>
</gene>
<proteinExistence type="inferred from homology"/>
<dbReference type="InterPro" id="IPR027482">
    <property type="entry name" value="Sec1-like_dom2"/>
</dbReference>
<dbReference type="SUPFAM" id="SSF56815">
    <property type="entry name" value="Sec1/munc18-like (SM) proteins"/>
    <property type="match status" value="1"/>
</dbReference>
<evidence type="ECO:0000256" key="2">
    <source>
        <dbReference type="SAM" id="MobiDB-lite"/>
    </source>
</evidence>
<dbReference type="GO" id="GO:0016192">
    <property type="term" value="P:vesicle-mediated transport"/>
    <property type="evidence" value="ECO:0007669"/>
    <property type="project" value="InterPro"/>
</dbReference>
<dbReference type="Pfam" id="PF00995">
    <property type="entry name" value="Sec1"/>
    <property type="match status" value="1"/>
</dbReference>
<dbReference type="Gene3D" id="3.40.50.2060">
    <property type="match status" value="1"/>
</dbReference>
<comment type="caution">
    <text evidence="3">The sequence shown here is derived from an EMBL/GenBank/DDBJ whole genome shotgun (WGS) entry which is preliminary data.</text>
</comment>
<dbReference type="PANTHER" id="PTHR11679">
    <property type="entry name" value="VESICLE PROTEIN SORTING-ASSOCIATED"/>
    <property type="match status" value="1"/>
</dbReference>
<name>A0A8H4B9T1_MUCCL</name>
<dbReference type="Gene3D" id="3.40.50.1910">
    <property type="match status" value="1"/>
</dbReference>